<evidence type="ECO:0000256" key="1">
    <source>
        <dbReference type="SAM" id="MobiDB-lite"/>
    </source>
</evidence>
<keyword evidence="3" id="KW-1185">Reference proteome</keyword>
<feature type="region of interest" description="Disordered" evidence="1">
    <location>
        <begin position="79"/>
        <end position="126"/>
    </location>
</feature>
<protein>
    <submittedName>
        <fullName evidence="2">Uncharacterized protein</fullName>
    </submittedName>
</protein>
<evidence type="ECO:0000313" key="3">
    <source>
        <dbReference type="Proteomes" id="UP001558652"/>
    </source>
</evidence>
<dbReference type="Proteomes" id="UP001558652">
    <property type="component" value="Unassembled WGS sequence"/>
</dbReference>
<feature type="region of interest" description="Disordered" evidence="1">
    <location>
        <begin position="180"/>
        <end position="199"/>
    </location>
</feature>
<name>A0ABD0Y050_9HEMI</name>
<comment type="caution">
    <text evidence="2">The sequence shown here is derived from an EMBL/GenBank/DDBJ whole genome shotgun (WGS) entry which is preliminary data.</text>
</comment>
<gene>
    <name evidence="2" type="ORF">AAG570_005328</name>
</gene>
<sequence>MVHLAISRNLYGTTNSEPDYSRLTWLCSALLSVSACWVEGTTRPRNKIRRRGVPKRTGSQIFLPYLLYIETLMMGIDRDPGDPPMTSLSLRSPDPGLAPRAGRTARQSRTKCEARTNSAKSKSEAQRHHLYALPERGGVPLCEREGHAPEPHRCERDGDMPAPGGHLPANAQIKVADAASGRHRNAWSGTTIAKNENHV</sequence>
<feature type="compositionally biased region" description="Basic and acidic residues" evidence="1">
    <location>
        <begin position="144"/>
        <end position="159"/>
    </location>
</feature>
<accession>A0ABD0Y050</accession>
<dbReference type="AlphaFoldDB" id="A0ABD0Y050"/>
<evidence type="ECO:0000313" key="2">
    <source>
        <dbReference type="EMBL" id="KAL1116859.1"/>
    </source>
</evidence>
<feature type="region of interest" description="Disordered" evidence="1">
    <location>
        <begin position="144"/>
        <end position="168"/>
    </location>
</feature>
<organism evidence="2 3">
    <name type="scientific">Ranatra chinensis</name>
    <dbReference type="NCBI Taxonomy" id="642074"/>
    <lineage>
        <taxon>Eukaryota</taxon>
        <taxon>Metazoa</taxon>
        <taxon>Ecdysozoa</taxon>
        <taxon>Arthropoda</taxon>
        <taxon>Hexapoda</taxon>
        <taxon>Insecta</taxon>
        <taxon>Pterygota</taxon>
        <taxon>Neoptera</taxon>
        <taxon>Paraneoptera</taxon>
        <taxon>Hemiptera</taxon>
        <taxon>Heteroptera</taxon>
        <taxon>Panheteroptera</taxon>
        <taxon>Nepomorpha</taxon>
        <taxon>Nepidae</taxon>
        <taxon>Ranatrinae</taxon>
        <taxon>Ranatra</taxon>
    </lineage>
</organism>
<reference evidence="2 3" key="1">
    <citation type="submission" date="2024-07" db="EMBL/GenBank/DDBJ databases">
        <title>Chromosome-level genome assembly of the water stick insect Ranatra chinensis (Heteroptera: Nepidae).</title>
        <authorList>
            <person name="Liu X."/>
        </authorList>
    </citation>
    <scope>NUCLEOTIDE SEQUENCE [LARGE SCALE GENOMIC DNA]</scope>
    <source>
        <strain evidence="2">Cailab_2021Rc</strain>
        <tissue evidence="2">Muscle</tissue>
    </source>
</reference>
<proteinExistence type="predicted"/>
<feature type="compositionally biased region" description="Polar residues" evidence="1">
    <location>
        <begin position="187"/>
        <end position="199"/>
    </location>
</feature>
<dbReference type="EMBL" id="JBFDAA010000017">
    <property type="protein sequence ID" value="KAL1116859.1"/>
    <property type="molecule type" value="Genomic_DNA"/>
</dbReference>